<name>A0ABU7H039_9SPHI</name>
<keyword evidence="2" id="KW-1185">Reference proteome</keyword>
<sequence length="158" mass="18413">MSRNLHQIRNKILIILIGIILLGCDSNTVVINQFHLPNNNWTYLNKIYTVFEPKEDQRYNLYLSVRITAEYKYSNLFILFKIKDKTGKEVIRRYTYKMADSEGQWMGSGSGNIYAYKLPLLTNRSFPSEKILLSIEQNMKDNPLKGVTDVGIIIEKED</sequence>
<dbReference type="Proteomes" id="UP001337681">
    <property type="component" value="Unassembled WGS sequence"/>
</dbReference>
<keyword evidence="1" id="KW-0449">Lipoprotein</keyword>
<dbReference type="InterPro" id="IPR020018">
    <property type="entry name" value="Motility-assoc_lipoprot_GldH"/>
</dbReference>
<reference evidence="1 2" key="1">
    <citation type="submission" date="2024-01" db="EMBL/GenBank/DDBJ databases">
        <title>Pedobacter sp. nov., isolated from oil-contaminated soil.</title>
        <authorList>
            <person name="Le N.T.T."/>
        </authorList>
    </citation>
    <scope>NUCLEOTIDE SEQUENCE [LARGE SCALE GENOMIC DNA]</scope>
    <source>
        <strain evidence="1 2">VNH31</strain>
    </source>
</reference>
<comment type="caution">
    <text evidence="1">The sequence shown here is derived from an EMBL/GenBank/DDBJ whole genome shotgun (WGS) entry which is preliminary data.</text>
</comment>
<dbReference type="RefSeq" id="WP_330145310.1">
    <property type="nucleotide sequence ID" value="NZ_JAZDQU010000001.1"/>
</dbReference>
<dbReference type="NCBIfam" id="TIGR03511">
    <property type="entry name" value="GldH_lipo"/>
    <property type="match status" value="1"/>
</dbReference>
<gene>
    <name evidence="1" type="ORF">VRU49_03065</name>
</gene>
<organism evidence="1 2">
    <name type="scientific">Pedobacter flavus</name>
    <dbReference type="NCBI Taxonomy" id="3113906"/>
    <lineage>
        <taxon>Bacteria</taxon>
        <taxon>Pseudomonadati</taxon>
        <taxon>Bacteroidota</taxon>
        <taxon>Sphingobacteriia</taxon>
        <taxon>Sphingobacteriales</taxon>
        <taxon>Sphingobacteriaceae</taxon>
        <taxon>Pedobacter</taxon>
    </lineage>
</organism>
<dbReference type="PROSITE" id="PS51257">
    <property type="entry name" value="PROKAR_LIPOPROTEIN"/>
    <property type="match status" value="1"/>
</dbReference>
<dbReference type="EMBL" id="JAZDQU010000001">
    <property type="protein sequence ID" value="MEE1884393.1"/>
    <property type="molecule type" value="Genomic_DNA"/>
</dbReference>
<proteinExistence type="predicted"/>
<evidence type="ECO:0000313" key="2">
    <source>
        <dbReference type="Proteomes" id="UP001337681"/>
    </source>
</evidence>
<dbReference type="Pfam" id="PF14109">
    <property type="entry name" value="GldH_lipo"/>
    <property type="match status" value="1"/>
</dbReference>
<accession>A0ABU7H039</accession>
<protein>
    <submittedName>
        <fullName evidence="1">Gliding motility lipoprotein GldH</fullName>
    </submittedName>
</protein>
<evidence type="ECO:0000313" key="1">
    <source>
        <dbReference type="EMBL" id="MEE1884393.1"/>
    </source>
</evidence>